<name>A0A2T2N5E1_CORCC</name>
<keyword evidence="4" id="KW-1185">Reference proteome</keyword>
<keyword evidence="2" id="KW-1133">Transmembrane helix</keyword>
<evidence type="ECO:0000256" key="2">
    <source>
        <dbReference type="SAM" id="Phobius"/>
    </source>
</evidence>
<accession>A0A2T2N5E1</accession>
<evidence type="ECO:0000256" key="1">
    <source>
        <dbReference type="SAM" id="MobiDB-lite"/>
    </source>
</evidence>
<proteinExistence type="predicted"/>
<dbReference type="AlphaFoldDB" id="A0A2T2N5E1"/>
<feature type="transmembrane region" description="Helical" evidence="2">
    <location>
        <begin position="226"/>
        <end position="249"/>
    </location>
</feature>
<dbReference type="EMBL" id="KZ678148">
    <property type="protein sequence ID" value="PSN60665.1"/>
    <property type="molecule type" value="Genomic_DNA"/>
</dbReference>
<organism evidence="3 4">
    <name type="scientific">Corynespora cassiicola Philippines</name>
    <dbReference type="NCBI Taxonomy" id="1448308"/>
    <lineage>
        <taxon>Eukaryota</taxon>
        <taxon>Fungi</taxon>
        <taxon>Dikarya</taxon>
        <taxon>Ascomycota</taxon>
        <taxon>Pezizomycotina</taxon>
        <taxon>Dothideomycetes</taxon>
        <taxon>Pleosporomycetidae</taxon>
        <taxon>Pleosporales</taxon>
        <taxon>Corynesporascaceae</taxon>
        <taxon>Corynespora</taxon>
    </lineage>
</organism>
<reference evidence="3 4" key="1">
    <citation type="journal article" date="2018" name="Front. Microbiol.">
        <title>Genome-Wide Analysis of Corynespora cassiicola Leaf Fall Disease Putative Effectors.</title>
        <authorList>
            <person name="Lopez D."/>
            <person name="Ribeiro S."/>
            <person name="Label P."/>
            <person name="Fumanal B."/>
            <person name="Venisse J.S."/>
            <person name="Kohler A."/>
            <person name="de Oliveira R.R."/>
            <person name="Labutti K."/>
            <person name="Lipzen A."/>
            <person name="Lail K."/>
            <person name="Bauer D."/>
            <person name="Ohm R.A."/>
            <person name="Barry K.W."/>
            <person name="Spatafora J."/>
            <person name="Grigoriev I.V."/>
            <person name="Martin F.M."/>
            <person name="Pujade-Renaud V."/>
        </authorList>
    </citation>
    <scope>NUCLEOTIDE SEQUENCE [LARGE SCALE GENOMIC DNA]</scope>
    <source>
        <strain evidence="3 4">Philippines</strain>
    </source>
</reference>
<feature type="compositionally biased region" description="Basic and acidic residues" evidence="1">
    <location>
        <begin position="301"/>
        <end position="312"/>
    </location>
</feature>
<dbReference type="Proteomes" id="UP000240883">
    <property type="component" value="Unassembled WGS sequence"/>
</dbReference>
<keyword evidence="2" id="KW-0472">Membrane</keyword>
<evidence type="ECO:0000313" key="4">
    <source>
        <dbReference type="Proteomes" id="UP000240883"/>
    </source>
</evidence>
<evidence type="ECO:0000313" key="3">
    <source>
        <dbReference type="EMBL" id="PSN60665.1"/>
    </source>
</evidence>
<keyword evidence="2" id="KW-0812">Transmembrane</keyword>
<gene>
    <name evidence="3" type="ORF">BS50DRAFT_655223</name>
</gene>
<feature type="region of interest" description="Disordered" evidence="1">
    <location>
        <begin position="301"/>
        <end position="327"/>
    </location>
</feature>
<protein>
    <submittedName>
        <fullName evidence="3">Uncharacterized protein</fullName>
    </submittedName>
</protein>
<sequence>MFETIWIYPYPGEEAASDNDDMKWENHVVNYLKSAARSPLSAGFASQSLYSGDIITLEKRISATVSRYCVKCSSSGYLGASGWDACRNSTIASDVTLSTSDLTARSSSHNHTLMPTQDDISAGSAFICTFGISEGGTNSLTVVFLWRSSWRAPTQPGYLFSLRTPLGSPGKGVLVDEDMYDSSAAATTTRCISGVFLKCPTSTSRLAIHSSTSRPSSSPELSSTTIPAFAIVVILIASCIGIVILVVVASKFRSAATGRPRGSKAWRLKVLQRRVRSAITPPARVRLARGHNADIRISSQEEHGMDIVERSESPPPTYEEAVSEARI</sequence>